<dbReference type="Gene3D" id="1.10.10.1450">
    <property type="match status" value="1"/>
</dbReference>
<dbReference type="PANTHER" id="PTHR23015">
    <property type="entry name" value="UNCHARACTERIZED C.ELEGANS PROTEIN"/>
    <property type="match status" value="1"/>
</dbReference>
<dbReference type="SMART" id="SM00256">
    <property type="entry name" value="FBOX"/>
    <property type="match status" value="1"/>
</dbReference>
<proteinExistence type="predicted"/>
<reference evidence="3" key="1">
    <citation type="submission" date="2017-10" db="EMBL/GenBank/DDBJ databases">
        <title>Rapid genome shrinkage in a self-fertile nematode reveals novel sperm competition proteins.</title>
        <authorList>
            <person name="Yin D."/>
            <person name="Schwarz E.M."/>
            <person name="Thomas C.G."/>
            <person name="Felde R.L."/>
            <person name="Korf I.F."/>
            <person name="Cutter A.D."/>
            <person name="Schartner C.M."/>
            <person name="Ralston E.J."/>
            <person name="Meyer B.J."/>
            <person name="Haag E.S."/>
        </authorList>
    </citation>
    <scope>NUCLEOTIDE SEQUENCE [LARGE SCALE GENOMIC DNA]</scope>
    <source>
        <strain evidence="3">JU1422</strain>
    </source>
</reference>
<dbReference type="Pfam" id="PF17906">
    <property type="entry name" value="HTH_48"/>
    <property type="match status" value="1"/>
</dbReference>
<feature type="domain" description="F-box" evidence="1">
    <location>
        <begin position="74"/>
        <end position="121"/>
    </location>
</feature>
<dbReference type="CDD" id="cd22150">
    <property type="entry name" value="F-box_CeFBXA-like"/>
    <property type="match status" value="1"/>
</dbReference>
<evidence type="ECO:0000259" key="1">
    <source>
        <dbReference type="PROSITE" id="PS50181"/>
    </source>
</evidence>
<protein>
    <recommendedName>
        <fullName evidence="1">F-box domain-containing protein</fullName>
    </recommendedName>
</protein>
<dbReference type="PROSITE" id="PS50181">
    <property type="entry name" value="FBOX"/>
    <property type="match status" value="1"/>
</dbReference>
<sequence length="385" mass="44421">MELSSDFIKENQHFLRSCILYEVLQKKSVFSAYQNFCDTVGKDAMEYPDFEFWFYRFYQGKHDLHHDRSADPESKTLVDMPVVLMNKITQHLDPIERARLRYMNHAMKDVADSFPPLFDKIDIVVSDKSLYWTLNDKRFSCSKKGSGSILRKPNSSKSKASEKCYMEKGIEQLALVLKTCNFQVNHVSVRLSDEKRNCDGLLPVPFNAKSACIYGYNTNQVVHSLSAMNPGHLESISLDGVFTEEPETYGMIFETDRFKQAKSVNFAMSMEFNVEDLASFSHLKNFKCLLTGENTFEDASRIRDIISTFEKLESCELEYRNYWENASMRQFATALGEEIPIGPLAQGESLTITHLYQIPESNECLEINIKDLGFYRCRVNIVKIR</sequence>
<dbReference type="AlphaFoldDB" id="A0A2G5SIM4"/>
<dbReference type="GO" id="GO:0045087">
    <property type="term" value="P:innate immune response"/>
    <property type="evidence" value="ECO:0007669"/>
    <property type="project" value="TreeGrafter"/>
</dbReference>
<dbReference type="InterPro" id="IPR040161">
    <property type="entry name" value="FB224"/>
</dbReference>
<dbReference type="OrthoDB" id="3256413at2759"/>
<dbReference type="InterPro" id="IPR001810">
    <property type="entry name" value="F-box_dom"/>
</dbReference>
<organism evidence="2 3">
    <name type="scientific">Caenorhabditis nigoni</name>
    <dbReference type="NCBI Taxonomy" id="1611254"/>
    <lineage>
        <taxon>Eukaryota</taxon>
        <taxon>Metazoa</taxon>
        <taxon>Ecdysozoa</taxon>
        <taxon>Nematoda</taxon>
        <taxon>Chromadorea</taxon>
        <taxon>Rhabditida</taxon>
        <taxon>Rhabditina</taxon>
        <taxon>Rhabditomorpha</taxon>
        <taxon>Rhabditoidea</taxon>
        <taxon>Rhabditidae</taxon>
        <taxon>Peloderinae</taxon>
        <taxon>Caenorhabditis</taxon>
    </lineage>
</organism>
<name>A0A2G5SIM4_9PELO</name>
<evidence type="ECO:0000313" key="3">
    <source>
        <dbReference type="Proteomes" id="UP000230233"/>
    </source>
</evidence>
<evidence type="ECO:0000313" key="2">
    <source>
        <dbReference type="EMBL" id="PIC14888.1"/>
    </source>
</evidence>
<dbReference type="EMBL" id="PDUG01000007">
    <property type="protein sequence ID" value="PIC14888.1"/>
    <property type="molecule type" value="Genomic_DNA"/>
</dbReference>
<gene>
    <name evidence="2" type="ORF">B9Z55_027044</name>
</gene>
<dbReference type="InterPro" id="IPR041426">
    <property type="entry name" value="Mos1_HTH"/>
</dbReference>
<accession>A0A2G5SIM4</accession>
<dbReference type="Pfam" id="PF01827">
    <property type="entry name" value="FTH"/>
    <property type="match status" value="1"/>
</dbReference>
<comment type="caution">
    <text evidence="2">The sequence shown here is derived from an EMBL/GenBank/DDBJ whole genome shotgun (WGS) entry which is preliminary data.</text>
</comment>
<dbReference type="PANTHER" id="PTHR23015:SF4">
    <property type="entry name" value="DUF38 DOMAIN-CONTAINING PROTEIN-RELATED"/>
    <property type="match status" value="1"/>
</dbReference>
<keyword evidence="3" id="KW-1185">Reference proteome</keyword>
<dbReference type="Proteomes" id="UP000230233">
    <property type="component" value="Unassembled WGS sequence"/>
</dbReference>
<dbReference type="InterPro" id="IPR002900">
    <property type="entry name" value="DUF38/FTH_CAE_spp"/>
</dbReference>